<accession>A0ABD1DPF3</accession>
<dbReference type="InterPro" id="IPR036259">
    <property type="entry name" value="MFS_trans_sf"/>
</dbReference>
<sequence>MDNVEGESNGSAVTAAATDKENGVATPQFGPRENYRIIKNIAILGFAFMIHFTAFHGTSNLQSSVHSDGSLGAFTLASIYGSLILSNIFLPVMVIRWLGCKWTIVVSFVAYMPYLAAQFYPRFYTLIPAGLAVGFGGGPLWCAKCTYLSVIAEAFSVIKQRKVKADYLIVKFFGLFFVFYQLAQVLGNLISFSVLSYGQDDSASHLNSTTAYSVVNISETCGANYIAPVDRQKSLVNDTNLDLHRPDATRLNVLTGIFLACMAIASLSVAVGVDSLKRYNLGRTGSGSGISGVKMLVITVKQLANKYQILLLPITMFIGVEQAFIAVDFTASFVACGLGISYIGYAMISFGLANAFAAAVTPYITKLIGRFPMILATAVFHCALIVFMLLWKPTDQYYAYSIIVACWGLADGIWLIQINALSGILFPGNEEAAFSNFRLWEATGSVIMYATSPILSTFTKLVCILCVMVIGTIGYTSIEVMEYRIKRGAAGKRFEMIQQTS</sequence>
<feature type="transmembrane region" description="Helical" evidence="6">
    <location>
        <begin position="397"/>
        <end position="416"/>
    </location>
</feature>
<evidence type="ECO:0000313" key="7">
    <source>
        <dbReference type="EMBL" id="KAL1401075.1"/>
    </source>
</evidence>
<comment type="caution">
    <text evidence="7">The sequence shown here is derived from an EMBL/GenBank/DDBJ whole genome shotgun (WGS) entry which is preliminary data.</text>
</comment>
<keyword evidence="5 6" id="KW-0472">Membrane</keyword>
<evidence type="ECO:0000313" key="8">
    <source>
        <dbReference type="Proteomes" id="UP001562425"/>
    </source>
</evidence>
<evidence type="ECO:0000256" key="5">
    <source>
        <dbReference type="ARBA" id="ARBA00023136"/>
    </source>
</evidence>
<feature type="transmembrane region" description="Helical" evidence="6">
    <location>
        <begin position="102"/>
        <end position="120"/>
    </location>
</feature>
<name>A0ABD1DPF3_CULPP</name>
<dbReference type="AlphaFoldDB" id="A0ABD1DPF3"/>
<evidence type="ECO:0000256" key="4">
    <source>
        <dbReference type="ARBA" id="ARBA00022989"/>
    </source>
</evidence>
<keyword evidence="8" id="KW-1185">Reference proteome</keyword>
<feature type="transmembrane region" description="Helical" evidence="6">
    <location>
        <begin position="340"/>
        <end position="364"/>
    </location>
</feature>
<evidence type="ECO:0000256" key="2">
    <source>
        <dbReference type="ARBA" id="ARBA00009172"/>
    </source>
</evidence>
<feature type="transmembrane region" description="Helical" evidence="6">
    <location>
        <begin position="41"/>
        <end position="59"/>
    </location>
</feature>
<protein>
    <recommendedName>
        <fullName evidence="9">UNC93-like protein</fullName>
    </recommendedName>
</protein>
<evidence type="ECO:0000256" key="1">
    <source>
        <dbReference type="ARBA" id="ARBA00004141"/>
    </source>
</evidence>
<comment type="subcellular location">
    <subcellularLocation>
        <location evidence="1">Membrane</location>
        <topology evidence="1">Multi-pass membrane protein</topology>
    </subcellularLocation>
</comment>
<dbReference type="PANTHER" id="PTHR19444:SF50">
    <property type="match status" value="1"/>
</dbReference>
<keyword evidence="3 6" id="KW-0812">Transmembrane</keyword>
<dbReference type="InterPro" id="IPR010291">
    <property type="entry name" value="Ion_channel_UNC-93"/>
</dbReference>
<dbReference type="Proteomes" id="UP001562425">
    <property type="component" value="Unassembled WGS sequence"/>
</dbReference>
<dbReference type="PANTHER" id="PTHR19444">
    <property type="entry name" value="UNC-93 RELATED"/>
    <property type="match status" value="1"/>
</dbReference>
<feature type="transmembrane region" description="Helical" evidence="6">
    <location>
        <begin position="126"/>
        <end position="147"/>
    </location>
</feature>
<dbReference type="InterPro" id="IPR051951">
    <property type="entry name" value="UNC-93_regulatory"/>
</dbReference>
<gene>
    <name evidence="7" type="ORF">pipiens_006910</name>
</gene>
<proteinExistence type="inferred from homology"/>
<feature type="transmembrane region" description="Helical" evidence="6">
    <location>
        <begin position="371"/>
        <end position="391"/>
    </location>
</feature>
<feature type="transmembrane region" description="Helical" evidence="6">
    <location>
        <begin position="458"/>
        <end position="478"/>
    </location>
</feature>
<dbReference type="SUPFAM" id="SSF103473">
    <property type="entry name" value="MFS general substrate transporter"/>
    <property type="match status" value="1"/>
</dbReference>
<evidence type="ECO:0000256" key="3">
    <source>
        <dbReference type="ARBA" id="ARBA00022692"/>
    </source>
</evidence>
<keyword evidence="4 6" id="KW-1133">Transmembrane helix</keyword>
<dbReference type="EMBL" id="JBEHCU010005052">
    <property type="protein sequence ID" value="KAL1401075.1"/>
    <property type="molecule type" value="Genomic_DNA"/>
</dbReference>
<feature type="transmembrane region" description="Helical" evidence="6">
    <location>
        <begin position="71"/>
        <end position="90"/>
    </location>
</feature>
<comment type="similarity">
    <text evidence="2">Belongs to the unc-93 family.</text>
</comment>
<feature type="transmembrane region" description="Helical" evidence="6">
    <location>
        <begin position="253"/>
        <end position="273"/>
    </location>
</feature>
<dbReference type="GO" id="GO:0016020">
    <property type="term" value="C:membrane"/>
    <property type="evidence" value="ECO:0007669"/>
    <property type="project" value="UniProtKB-SubCell"/>
</dbReference>
<organism evidence="7 8">
    <name type="scientific">Culex pipiens pipiens</name>
    <name type="common">Northern house mosquito</name>
    <dbReference type="NCBI Taxonomy" id="38569"/>
    <lineage>
        <taxon>Eukaryota</taxon>
        <taxon>Metazoa</taxon>
        <taxon>Ecdysozoa</taxon>
        <taxon>Arthropoda</taxon>
        <taxon>Hexapoda</taxon>
        <taxon>Insecta</taxon>
        <taxon>Pterygota</taxon>
        <taxon>Neoptera</taxon>
        <taxon>Endopterygota</taxon>
        <taxon>Diptera</taxon>
        <taxon>Nematocera</taxon>
        <taxon>Culicoidea</taxon>
        <taxon>Culicidae</taxon>
        <taxon>Culicinae</taxon>
        <taxon>Culicini</taxon>
        <taxon>Culex</taxon>
        <taxon>Culex</taxon>
    </lineage>
</organism>
<feature type="transmembrane region" description="Helical" evidence="6">
    <location>
        <begin position="168"/>
        <end position="190"/>
    </location>
</feature>
<reference evidence="7 8" key="1">
    <citation type="submission" date="2024-05" db="EMBL/GenBank/DDBJ databases">
        <title>Culex pipiens pipiens assembly and annotation.</title>
        <authorList>
            <person name="Alout H."/>
            <person name="Durand T."/>
        </authorList>
    </citation>
    <scope>NUCLEOTIDE SEQUENCE [LARGE SCALE GENOMIC DNA]</scope>
    <source>
        <strain evidence="7">HA-2024</strain>
        <tissue evidence="7">Whole body</tissue>
    </source>
</reference>
<evidence type="ECO:0000256" key="6">
    <source>
        <dbReference type="SAM" id="Phobius"/>
    </source>
</evidence>
<evidence type="ECO:0008006" key="9">
    <source>
        <dbReference type="Google" id="ProtNLM"/>
    </source>
</evidence>
<dbReference type="Pfam" id="PF05978">
    <property type="entry name" value="UNC-93"/>
    <property type="match status" value="1"/>
</dbReference>